<name>A0A7R7ZN81_ASPCH</name>
<evidence type="ECO:0000313" key="2">
    <source>
        <dbReference type="EMBL" id="BCR87409.1"/>
    </source>
</evidence>
<proteinExistence type="predicted"/>
<dbReference type="Proteomes" id="UP000637239">
    <property type="component" value="Chromosome 3"/>
</dbReference>
<dbReference type="RefSeq" id="XP_043135931.1">
    <property type="nucleotide sequence ID" value="XM_043278121.1"/>
</dbReference>
<dbReference type="AlphaFoldDB" id="A0A7R7ZN81"/>
<dbReference type="GeneID" id="66981768"/>
<keyword evidence="3" id="KW-1185">Reference proteome</keyword>
<reference evidence="2" key="1">
    <citation type="submission" date="2021-01" db="EMBL/GenBank/DDBJ databases">
        <authorList>
            <consortium name="Aspergillus chevalieri M1 genome sequencing consortium"/>
            <person name="Kazuki M."/>
            <person name="Futagami T."/>
        </authorList>
    </citation>
    <scope>NUCLEOTIDE SEQUENCE</scope>
    <source>
        <strain evidence="2">M1</strain>
    </source>
</reference>
<dbReference type="EMBL" id="AP024418">
    <property type="protein sequence ID" value="BCR87409.1"/>
    <property type="molecule type" value="Genomic_DNA"/>
</dbReference>
<dbReference type="InterPro" id="IPR022237">
    <property type="entry name" value="PsiD-like"/>
</dbReference>
<dbReference type="Pfam" id="PF12588">
    <property type="entry name" value="PSDC"/>
    <property type="match status" value="1"/>
</dbReference>
<organism evidence="2 3">
    <name type="scientific">Aspergillus chevalieri</name>
    <name type="common">Eurotium chevalieri</name>
    <dbReference type="NCBI Taxonomy" id="182096"/>
    <lineage>
        <taxon>Eukaryota</taxon>
        <taxon>Fungi</taxon>
        <taxon>Dikarya</taxon>
        <taxon>Ascomycota</taxon>
        <taxon>Pezizomycotina</taxon>
        <taxon>Eurotiomycetes</taxon>
        <taxon>Eurotiomycetidae</taxon>
        <taxon>Eurotiales</taxon>
        <taxon>Aspergillaceae</taxon>
        <taxon>Aspergillus</taxon>
        <taxon>Aspergillus subgen. Aspergillus</taxon>
    </lineage>
</organism>
<sequence length="88" mass="10246">MIFIRQVKAKPERPLADVLRKFQQLIESEPSLGDLTNGMFNEVPRDGFYGHGLSGRYERVRDYQHMLELFNEVPDLPPRWNEKASKAA</sequence>
<protein>
    <recommendedName>
        <fullName evidence="1">L-tryptophan decarboxylase PsiD-like domain-containing protein</fullName>
    </recommendedName>
</protein>
<evidence type="ECO:0000313" key="3">
    <source>
        <dbReference type="Proteomes" id="UP000637239"/>
    </source>
</evidence>
<dbReference type="KEGG" id="ache:ACHE_31396A"/>
<evidence type="ECO:0000259" key="1">
    <source>
        <dbReference type="Pfam" id="PF12588"/>
    </source>
</evidence>
<gene>
    <name evidence="2" type="ORF">ACHE_31396A</name>
</gene>
<accession>A0A7R7ZN81</accession>
<feature type="domain" description="L-tryptophan decarboxylase PsiD-like" evidence="1">
    <location>
        <begin position="17"/>
        <end position="85"/>
    </location>
</feature>
<reference evidence="2" key="2">
    <citation type="submission" date="2021-02" db="EMBL/GenBank/DDBJ databases">
        <title>Aspergillus chevalieri M1 genome sequence.</title>
        <authorList>
            <person name="Kadooka C."/>
            <person name="Mori K."/>
            <person name="Futagami T."/>
        </authorList>
    </citation>
    <scope>NUCLEOTIDE SEQUENCE</scope>
    <source>
        <strain evidence="2">M1</strain>
    </source>
</reference>